<feature type="compositionally biased region" description="Basic and acidic residues" evidence="1">
    <location>
        <begin position="114"/>
        <end position="127"/>
    </location>
</feature>
<protein>
    <submittedName>
        <fullName evidence="2">Uncharacterized protein</fullName>
    </submittedName>
</protein>
<sequence length="159" mass="17340">MTDTLHSRQAPAAPAPTTHTDACAAELAARARREIHVLRLHKAPRKHGGFTTRLHSGTLVIARDGYVVPTGADRVRLPADTTYGMFNYALDMLLTRQPRVRAIRAQEAEGHIDLELVDTSSRDERTPPEGTAKPPRSSDAARKCAAFRCAPPGRVGVTR</sequence>
<dbReference type="EMBL" id="VJZD01000505">
    <property type="protein sequence ID" value="MPY38329.1"/>
    <property type="molecule type" value="Genomic_DNA"/>
</dbReference>
<organism evidence="2 3">
    <name type="scientific">Streptomyces adustus</name>
    <dbReference type="NCBI Taxonomy" id="1609272"/>
    <lineage>
        <taxon>Bacteria</taxon>
        <taxon>Bacillati</taxon>
        <taxon>Actinomycetota</taxon>
        <taxon>Actinomycetes</taxon>
        <taxon>Kitasatosporales</taxon>
        <taxon>Streptomycetaceae</taxon>
        <taxon>Streptomyces</taxon>
    </lineage>
</organism>
<dbReference type="AlphaFoldDB" id="A0A5N8VTL5"/>
<feature type="region of interest" description="Disordered" evidence="1">
    <location>
        <begin position="114"/>
        <end position="143"/>
    </location>
</feature>
<accession>A0A5N8VTL5</accession>
<evidence type="ECO:0000313" key="2">
    <source>
        <dbReference type="EMBL" id="MPY38329.1"/>
    </source>
</evidence>
<reference evidence="2 3" key="1">
    <citation type="submission" date="2019-07" db="EMBL/GenBank/DDBJ databases">
        <title>New species of Amycolatopsis and Streptomyces.</title>
        <authorList>
            <person name="Duangmal K."/>
            <person name="Teo W.F.A."/>
            <person name="Lipun K."/>
        </authorList>
    </citation>
    <scope>NUCLEOTIDE SEQUENCE [LARGE SCALE GENOMIC DNA]</scope>
    <source>
        <strain evidence="2 3">NBRC 109810</strain>
    </source>
</reference>
<evidence type="ECO:0000313" key="3">
    <source>
        <dbReference type="Proteomes" id="UP000325849"/>
    </source>
</evidence>
<keyword evidence="3" id="KW-1185">Reference proteome</keyword>
<name>A0A5N8VTL5_9ACTN</name>
<evidence type="ECO:0000256" key="1">
    <source>
        <dbReference type="SAM" id="MobiDB-lite"/>
    </source>
</evidence>
<dbReference type="Proteomes" id="UP000325849">
    <property type="component" value="Unassembled WGS sequence"/>
</dbReference>
<comment type="caution">
    <text evidence="2">The sequence shown here is derived from an EMBL/GenBank/DDBJ whole genome shotgun (WGS) entry which is preliminary data.</text>
</comment>
<dbReference type="RefSeq" id="WP_152895836.1">
    <property type="nucleotide sequence ID" value="NZ_VJZD01000505.1"/>
</dbReference>
<dbReference type="OrthoDB" id="10015182at2"/>
<gene>
    <name evidence="2" type="ORF">FNH09_46160</name>
</gene>
<proteinExistence type="predicted"/>